<dbReference type="EMBL" id="CAJVPQ010008754">
    <property type="protein sequence ID" value="CAG8709607.1"/>
    <property type="molecule type" value="Genomic_DNA"/>
</dbReference>
<reference evidence="1" key="1">
    <citation type="submission" date="2021-06" db="EMBL/GenBank/DDBJ databases">
        <authorList>
            <person name="Kallberg Y."/>
            <person name="Tangrot J."/>
            <person name="Rosling A."/>
        </authorList>
    </citation>
    <scope>NUCLEOTIDE SEQUENCE</scope>
    <source>
        <strain evidence="1">UK204</strain>
    </source>
</reference>
<accession>A0A9N9HWQ4</accession>
<gene>
    <name evidence="1" type="ORF">FCALED_LOCUS13849</name>
</gene>
<comment type="caution">
    <text evidence="1">The sequence shown here is derived from an EMBL/GenBank/DDBJ whole genome shotgun (WGS) entry which is preliminary data.</text>
</comment>
<dbReference type="Proteomes" id="UP000789570">
    <property type="component" value="Unassembled WGS sequence"/>
</dbReference>
<dbReference type="AlphaFoldDB" id="A0A9N9HWQ4"/>
<protein>
    <submittedName>
        <fullName evidence="1">1111_t:CDS:1</fullName>
    </submittedName>
</protein>
<proteinExistence type="predicted"/>
<sequence length="77" mass="8947">MSLILSTNQDESFFWYKYAEIGFWILDLKLPPTASRAYREVVQQPGIFADSSTYSASLTFFLDPPSYPACWWCGFHH</sequence>
<evidence type="ECO:0000313" key="2">
    <source>
        <dbReference type="Proteomes" id="UP000789570"/>
    </source>
</evidence>
<name>A0A9N9HWQ4_9GLOM</name>
<evidence type="ECO:0000313" key="1">
    <source>
        <dbReference type="EMBL" id="CAG8709607.1"/>
    </source>
</evidence>
<organism evidence="1 2">
    <name type="scientific">Funneliformis caledonium</name>
    <dbReference type="NCBI Taxonomy" id="1117310"/>
    <lineage>
        <taxon>Eukaryota</taxon>
        <taxon>Fungi</taxon>
        <taxon>Fungi incertae sedis</taxon>
        <taxon>Mucoromycota</taxon>
        <taxon>Glomeromycotina</taxon>
        <taxon>Glomeromycetes</taxon>
        <taxon>Glomerales</taxon>
        <taxon>Glomeraceae</taxon>
        <taxon>Funneliformis</taxon>
    </lineage>
</organism>
<keyword evidence="2" id="KW-1185">Reference proteome</keyword>